<dbReference type="PANTHER" id="PTHR23011">
    <property type="entry name" value="CYCLIC NUCLEOTIDE-BINDING DOMAIN CONTAINING PROTEIN"/>
    <property type="match status" value="1"/>
</dbReference>
<dbReference type="SMART" id="SM00100">
    <property type="entry name" value="cNMP"/>
    <property type="match status" value="3"/>
</dbReference>
<comment type="caution">
    <text evidence="3">The sequence shown here is derived from an EMBL/GenBank/DDBJ whole genome shotgun (WGS) entry which is preliminary data.</text>
</comment>
<dbReference type="InterPro" id="IPR000595">
    <property type="entry name" value="cNMP-bd_dom"/>
</dbReference>
<dbReference type="AlphaFoldDB" id="A0AAE0FXL0"/>
<evidence type="ECO:0000313" key="3">
    <source>
        <dbReference type="EMBL" id="KAK3267612.1"/>
    </source>
</evidence>
<name>A0AAE0FXL0_9CHLO</name>
<gene>
    <name evidence="3" type="ORF">CYMTET_23844</name>
</gene>
<feature type="domain" description="Cyclic nucleotide-binding" evidence="2">
    <location>
        <begin position="298"/>
        <end position="444"/>
    </location>
</feature>
<evidence type="ECO:0000259" key="2">
    <source>
        <dbReference type="PROSITE" id="PS50042"/>
    </source>
</evidence>
<dbReference type="InterPro" id="IPR014710">
    <property type="entry name" value="RmlC-like_jellyroll"/>
</dbReference>
<feature type="compositionally biased region" description="Low complexity" evidence="1">
    <location>
        <begin position="625"/>
        <end position="638"/>
    </location>
</feature>
<keyword evidence="4" id="KW-1185">Reference proteome</keyword>
<feature type="non-terminal residue" evidence="3">
    <location>
        <position position="1"/>
    </location>
</feature>
<evidence type="ECO:0000256" key="1">
    <source>
        <dbReference type="SAM" id="MobiDB-lite"/>
    </source>
</evidence>
<dbReference type="EMBL" id="LGRX02012305">
    <property type="protein sequence ID" value="KAK3267612.1"/>
    <property type="molecule type" value="Genomic_DNA"/>
</dbReference>
<sequence length="737" mass="80706">GDLAPGVEESILHEVPHQYSMVALSTVCLARVPAESCCGILRSDEAGGKLSSVGCELTRERIRVMLGQPHAQRKREDVSLLSDFLIEHPFFKGFTPEQLLGVVPEMDVLEFPSSHCVYRQRDLIETYYIVLQGSVSAHRNLTVHEEQGSTPRSPETMEAAAAGEVLNCYSVAGQDLQEFGACTSVLQAGQGFGQHLAVQPELRIKTHITREATSLIVISTQACVRALGMSKLVIPPNTGPEWEKSAQKLNDRLKMACASRLESPIRPLESLQTPRAARSDRDHSTTAEALRLNPLIALMMDSHHETYQDLCRSASSVTLPANKVVFVQGEEPDGMYIILEGQVSLRSTEEPRLEGHAVRRASKHHIEHRSCVVDTAVYGPPISHLGPGKSFGDVSLLEEQEGRAFTAITATKCDCLMIDRHTFQEALGKLNLSATIQKLEFLSERVPSLKTLPGSVLLNLAASMEEKTYPRGHVLAREGDPVDTLNIVVDGQVLKLARHVHERGPAEPRAKPTRLPGVLSTRPEENKYFSLVPGLKPLPPVHPIKKSLAMPEVLVGSLFRGEILAFQNALLDTPQDTTLRCETMVTCWVISLDEFIRKLPSDLAPELAGSGAVRGEGETLRRGWRAPGRPAPGLAGSGRCEEAAQDLRRAGGSGAVREKAGVTDLALRAGGLRAVRGEGETLRPGWRTLRRGWRDLERCEEKAGRPALGGWRVPAGKTLRRGWRAWRCEEKAAGDRP</sequence>
<dbReference type="CDD" id="cd00038">
    <property type="entry name" value="CAP_ED"/>
    <property type="match status" value="2"/>
</dbReference>
<protein>
    <recommendedName>
        <fullName evidence="2">Cyclic nucleotide-binding domain-containing protein</fullName>
    </recommendedName>
</protein>
<evidence type="ECO:0000313" key="4">
    <source>
        <dbReference type="Proteomes" id="UP001190700"/>
    </source>
</evidence>
<feature type="domain" description="Cyclic nucleotide-binding" evidence="2">
    <location>
        <begin position="90"/>
        <end position="135"/>
    </location>
</feature>
<organism evidence="3 4">
    <name type="scientific">Cymbomonas tetramitiformis</name>
    <dbReference type="NCBI Taxonomy" id="36881"/>
    <lineage>
        <taxon>Eukaryota</taxon>
        <taxon>Viridiplantae</taxon>
        <taxon>Chlorophyta</taxon>
        <taxon>Pyramimonadophyceae</taxon>
        <taxon>Pyramimonadales</taxon>
        <taxon>Pyramimonadaceae</taxon>
        <taxon>Cymbomonas</taxon>
    </lineage>
</organism>
<reference evidence="3 4" key="1">
    <citation type="journal article" date="2015" name="Genome Biol. Evol.">
        <title>Comparative Genomics of a Bacterivorous Green Alga Reveals Evolutionary Causalities and Consequences of Phago-Mixotrophic Mode of Nutrition.</title>
        <authorList>
            <person name="Burns J.A."/>
            <person name="Paasch A."/>
            <person name="Narechania A."/>
            <person name="Kim E."/>
        </authorList>
    </citation>
    <scope>NUCLEOTIDE SEQUENCE [LARGE SCALE GENOMIC DNA]</scope>
    <source>
        <strain evidence="3 4">PLY_AMNH</strain>
    </source>
</reference>
<feature type="domain" description="Cyclic nucleotide-binding" evidence="2">
    <location>
        <begin position="448"/>
        <end position="493"/>
    </location>
</feature>
<dbReference type="Proteomes" id="UP001190700">
    <property type="component" value="Unassembled WGS sequence"/>
</dbReference>
<proteinExistence type="predicted"/>
<dbReference type="InterPro" id="IPR018490">
    <property type="entry name" value="cNMP-bd_dom_sf"/>
</dbReference>
<feature type="region of interest" description="Disordered" evidence="1">
    <location>
        <begin position="614"/>
        <end position="638"/>
    </location>
</feature>
<accession>A0AAE0FXL0</accession>
<dbReference type="Gene3D" id="2.60.120.10">
    <property type="entry name" value="Jelly Rolls"/>
    <property type="match status" value="3"/>
</dbReference>
<dbReference type="PROSITE" id="PS50042">
    <property type="entry name" value="CNMP_BINDING_3"/>
    <property type="match status" value="3"/>
</dbReference>
<dbReference type="PANTHER" id="PTHR23011:SF28">
    <property type="entry name" value="CYCLIC NUCLEOTIDE-BINDING DOMAIN CONTAINING PROTEIN"/>
    <property type="match status" value="1"/>
</dbReference>
<dbReference type="SUPFAM" id="SSF51206">
    <property type="entry name" value="cAMP-binding domain-like"/>
    <property type="match status" value="3"/>
</dbReference>